<sequence>MPLNSVFLDMDSSRINFGDAISKLLLRRLLRHCIPQLMWLGDLAFQPRSRESTLFKEPASLFHLASSVLLTVK</sequence>
<protein>
    <submittedName>
        <fullName evidence="1">Uncharacterized protein</fullName>
    </submittedName>
</protein>
<proteinExistence type="predicted"/>
<reference evidence="2" key="1">
    <citation type="journal article" date="2009" name="PLoS Genet.">
        <title>Organised genome dynamics in the Escherichia coli species results in highly diverse adaptive paths.</title>
        <authorList>
            <person name="Touchon M."/>
            <person name="Hoede C."/>
            <person name="Tenaillon O."/>
            <person name="Barbe V."/>
            <person name="Baeriswyl S."/>
            <person name="Bidet P."/>
            <person name="Bingen E."/>
            <person name="Bonacorsi S."/>
            <person name="Bouchier C."/>
            <person name="Bouvet O."/>
            <person name="Calteau A."/>
            <person name="Chiapello H."/>
            <person name="Clermont O."/>
            <person name="Cruveiller S."/>
            <person name="Danchin A."/>
            <person name="Diard M."/>
            <person name="Dossat C."/>
            <person name="Karoui M.E."/>
            <person name="Frapy E."/>
            <person name="Garry L."/>
            <person name="Ghigo J.M."/>
            <person name="Gilles A.M."/>
            <person name="Johnson J."/>
            <person name="Le Bouguenec C."/>
            <person name="Lescat M."/>
            <person name="Mangenot S."/>
            <person name="Martinez-Jehanne V."/>
            <person name="Matic I."/>
            <person name="Nassif X."/>
            <person name="Oztas S."/>
            <person name="Petit M.A."/>
            <person name="Pichon C."/>
            <person name="Rouy Z."/>
            <person name="Ruf C.S."/>
            <person name="Schneider D."/>
            <person name="Tourret J."/>
            <person name="Vacherie B."/>
            <person name="Vallenet D."/>
            <person name="Medigue C."/>
            <person name="Rocha E.P.C."/>
            <person name="Denamur E."/>
        </authorList>
    </citation>
    <scope>NUCLEOTIDE SEQUENCE [LARGE SCALE GENOMIC DNA]</scope>
    <source>
        <strain evidence="2">S88 / ExPEC</strain>
    </source>
</reference>
<dbReference type="HOGENOM" id="CLU_2698777_0_0_6"/>
<evidence type="ECO:0000313" key="2">
    <source>
        <dbReference type="Proteomes" id="UP000000747"/>
    </source>
</evidence>
<gene>
    <name evidence="1" type="ordered locus">ECS88_1168</name>
</gene>
<name>B7MJE1_ECO45</name>
<dbReference type="AlphaFoldDB" id="B7MJE1"/>
<dbReference type="KEGG" id="ecz:ECS88_1168"/>
<evidence type="ECO:0000313" key="1">
    <source>
        <dbReference type="EMBL" id="CAR02494.1"/>
    </source>
</evidence>
<dbReference type="EMBL" id="CU928161">
    <property type="protein sequence ID" value="CAR02494.1"/>
    <property type="molecule type" value="Genomic_DNA"/>
</dbReference>
<accession>B7MJE1</accession>
<dbReference type="Proteomes" id="UP000000747">
    <property type="component" value="Chromosome"/>
</dbReference>
<organism evidence="1 2">
    <name type="scientific">Escherichia coli O45:K1 (strain S88 / ExPEC)</name>
    <dbReference type="NCBI Taxonomy" id="585035"/>
    <lineage>
        <taxon>Bacteria</taxon>
        <taxon>Pseudomonadati</taxon>
        <taxon>Pseudomonadota</taxon>
        <taxon>Gammaproteobacteria</taxon>
        <taxon>Enterobacterales</taxon>
        <taxon>Enterobacteriaceae</taxon>
        <taxon>Escherichia</taxon>
    </lineage>
</organism>
<keyword evidence="2" id="KW-1185">Reference proteome</keyword>